<proteinExistence type="predicted"/>
<evidence type="ECO:0000313" key="3">
    <source>
        <dbReference type="Proteomes" id="UP000526302"/>
    </source>
</evidence>
<dbReference type="InterPro" id="IPR005471">
    <property type="entry name" value="Tscrpt_reg_IclR_N"/>
</dbReference>
<dbReference type="InterPro" id="IPR036388">
    <property type="entry name" value="WH-like_DNA-bd_sf"/>
</dbReference>
<dbReference type="GO" id="GO:0003677">
    <property type="term" value="F:DNA binding"/>
    <property type="evidence" value="ECO:0007669"/>
    <property type="project" value="InterPro"/>
</dbReference>
<evidence type="ECO:0000313" key="2">
    <source>
        <dbReference type="EMBL" id="NMA44632.1"/>
    </source>
</evidence>
<name>A0A7K4BZK9_9ARCH</name>
<organism evidence="2 3">
    <name type="scientific">Candidatus Iainarchaeum sp</name>
    <dbReference type="NCBI Taxonomy" id="3101447"/>
    <lineage>
        <taxon>Archaea</taxon>
        <taxon>Candidatus Iainarchaeota</taxon>
        <taxon>Candidatus Iainarchaeia</taxon>
        <taxon>Candidatus Iainarchaeales</taxon>
        <taxon>Candidatus Iainarchaeaceae</taxon>
        <taxon>Candidatus Iainarchaeum</taxon>
    </lineage>
</organism>
<dbReference type="AlphaFoldDB" id="A0A7K4BZK9"/>
<comment type="caution">
    <text evidence="2">The sequence shown here is derived from an EMBL/GenBank/DDBJ whole genome shotgun (WGS) entry which is preliminary data.</text>
</comment>
<dbReference type="SUPFAM" id="SSF46785">
    <property type="entry name" value="Winged helix' DNA-binding domain"/>
    <property type="match status" value="1"/>
</dbReference>
<gene>
    <name evidence="2" type="ORF">GX950_02365</name>
</gene>
<accession>A0A7K4BZK9</accession>
<feature type="domain" description="HTH iclR-type" evidence="1">
    <location>
        <begin position="87"/>
        <end position="126"/>
    </location>
</feature>
<sequence length="173" mass="19839">MKHKIEKNDLTQIQFSDESHALPILKSSLRRESPKRSKFKLTIRKVNFSDNQDFDSKIAWICSSLGFFEHIDKNKNAAAIFKEIFLATSMGQVLTSTTIAQRIGMSRGSTINHLNKLVRSGLVEKNGRYYYSRNKTMQGTINEIEDDLLHIFSRIKKIAENIDAETGSIIRMK</sequence>
<dbReference type="InterPro" id="IPR036390">
    <property type="entry name" value="WH_DNA-bd_sf"/>
</dbReference>
<reference evidence="2 3" key="1">
    <citation type="journal article" date="2020" name="Biotechnol. Biofuels">
        <title>New insights from the biogas microbiome by comprehensive genome-resolved metagenomics of nearly 1600 species originating from multiple anaerobic digesters.</title>
        <authorList>
            <person name="Campanaro S."/>
            <person name="Treu L."/>
            <person name="Rodriguez-R L.M."/>
            <person name="Kovalovszki A."/>
            <person name="Ziels R.M."/>
            <person name="Maus I."/>
            <person name="Zhu X."/>
            <person name="Kougias P.G."/>
            <person name="Basile A."/>
            <person name="Luo G."/>
            <person name="Schluter A."/>
            <person name="Konstantinidis K.T."/>
            <person name="Angelidaki I."/>
        </authorList>
    </citation>
    <scope>NUCLEOTIDE SEQUENCE [LARGE SCALE GENOMIC DNA]</scope>
    <source>
        <strain evidence="2">AS22ysBPME_79</strain>
    </source>
</reference>
<dbReference type="EMBL" id="JAAZKV010000018">
    <property type="protein sequence ID" value="NMA44632.1"/>
    <property type="molecule type" value="Genomic_DNA"/>
</dbReference>
<protein>
    <submittedName>
        <fullName evidence="2">Helix-turn-helix domain-containing protein</fullName>
    </submittedName>
</protein>
<dbReference type="Pfam" id="PF09339">
    <property type="entry name" value="HTH_IclR"/>
    <property type="match status" value="1"/>
</dbReference>
<dbReference type="Proteomes" id="UP000526302">
    <property type="component" value="Unassembled WGS sequence"/>
</dbReference>
<evidence type="ECO:0000259" key="1">
    <source>
        <dbReference type="Pfam" id="PF09339"/>
    </source>
</evidence>
<dbReference type="GO" id="GO:0006355">
    <property type="term" value="P:regulation of DNA-templated transcription"/>
    <property type="evidence" value="ECO:0007669"/>
    <property type="project" value="InterPro"/>
</dbReference>
<dbReference type="Gene3D" id="1.10.10.10">
    <property type="entry name" value="Winged helix-like DNA-binding domain superfamily/Winged helix DNA-binding domain"/>
    <property type="match status" value="1"/>
</dbReference>